<dbReference type="Gene3D" id="3.40.50.1820">
    <property type="entry name" value="alpha/beta hydrolase"/>
    <property type="match status" value="1"/>
</dbReference>
<dbReference type="GO" id="GO:0016787">
    <property type="term" value="F:hydrolase activity"/>
    <property type="evidence" value="ECO:0007669"/>
    <property type="project" value="UniProtKB-KW"/>
</dbReference>
<dbReference type="EMBL" id="MWDQ01000111">
    <property type="protein sequence ID" value="OQB72823.1"/>
    <property type="molecule type" value="Genomic_DNA"/>
</dbReference>
<protein>
    <submittedName>
        <fullName evidence="1">Alpha/beta hydrolase family protein</fullName>
    </submittedName>
</protein>
<keyword evidence="1" id="KW-0378">Hydrolase</keyword>
<dbReference type="InterPro" id="IPR029058">
    <property type="entry name" value="AB_hydrolase_fold"/>
</dbReference>
<sequence length="283" mass="32821">MLTGPFEYKKKYDFSVRLKKKNKGYDVFLVRFPSAFSTGLKEGDYAWGFYYKVRESKKAIIILHGLSMISLTEYFCRKFAENGFSSFILVMPYAPSRIPKKRIFSKLPDNIDFVDGFKKGLIQSVIDVRKTIDFLMCENDSIGILGISLGATIAALVHCIDSRIRSGVLILGGGDLANMLWDSRDFIARFYKRVLSRSVTRQQLVERWKDIDPLTYAKKGLKVLMINARYDTSIRGEYSKKLWEALGKPERYMLRCAHFFMFHIFFIKNLVLSHFRKTLNNSK</sequence>
<dbReference type="SUPFAM" id="SSF53474">
    <property type="entry name" value="alpha/beta-Hydrolases"/>
    <property type="match status" value="1"/>
</dbReference>
<proteinExistence type="predicted"/>
<evidence type="ECO:0000313" key="1">
    <source>
        <dbReference type="EMBL" id="OQB72823.1"/>
    </source>
</evidence>
<comment type="caution">
    <text evidence="1">The sequence shown here is derived from an EMBL/GenBank/DDBJ whole genome shotgun (WGS) entry which is preliminary data.</text>
</comment>
<dbReference type="Proteomes" id="UP000485562">
    <property type="component" value="Unassembled WGS sequence"/>
</dbReference>
<organism evidence="1">
    <name type="scientific">candidate division TA06 bacterium ADurb.Bin131</name>
    <dbReference type="NCBI Taxonomy" id="1852827"/>
    <lineage>
        <taxon>Bacteria</taxon>
        <taxon>Bacteria division TA06</taxon>
    </lineage>
</organism>
<dbReference type="AlphaFoldDB" id="A0A1V6C7D0"/>
<reference evidence="1" key="1">
    <citation type="submission" date="2017-02" db="EMBL/GenBank/DDBJ databases">
        <title>Delving into the versatile metabolic prowess of the omnipresent phylum Bacteroidetes.</title>
        <authorList>
            <person name="Nobu M.K."/>
            <person name="Mei R."/>
            <person name="Narihiro T."/>
            <person name="Kuroda K."/>
            <person name="Liu W.-T."/>
        </authorList>
    </citation>
    <scope>NUCLEOTIDE SEQUENCE</scope>
    <source>
        <strain evidence="1">ADurb.Bin131</strain>
    </source>
</reference>
<accession>A0A1V6C7D0</accession>
<gene>
    <name evidence="1" type="ORF">BWX89_01191</name>
</gene>
<name>A0A1V6C7D0_UNCT6</name>